<evidence type="ECO:0000256" key="2">
    <source>
        <dbReference type="ARBA" id="ARBA00022553"/>
    </source>
</evidence>
<dbReference type="InterPro" id="IPR036095">
    <property type="entry name" value="PTS_EIIB-like_sf"/>
</dbReference>
<evidence type="ECO:0000256" key="1">
    <source>
        <dbReference type="ARBA" id="ARBA00022448"/>
    </source>
</evidence>
<keyword evidence="6" id="KW-0418">Kinase</keyword>
<evidence type="ECO:0000313" key="9">
    <source>
        <dbReference type="EMBL" id="AYO31531.1"/>
    </source>
</evidence>
<dbReference type="InterPro" id="IPR003501">
    <property type="entry name" value="PTS_EIIB_2/3"/>
</dbReference>
<dbReference type="RefSeq" id="WP_122015323.1">
    <property type="nucleotide sequence ID" value="NZ_CP033169.1"/>
</dbReference>
<feature type="domain" description="PTS EIIB type-3" evidence="8">
    <location>
        <begin position="1"/>
        <end position="102"/>
    </location>
</feature>
<keyword evidence="5" id="KW-0598">Phosphotransferase system</keyword>
<dbReference type="EMBL" id="CP033169">
    <property type="protein sequence ID" value="AYO31531.1"/>
    <property type="molecule type" value="Genomic_DNA"/>
</dbReference>
<keyword evidence="2" id="KW-0597">Phosphoprotein</keyword>
<dbReference type="AlphaFoldDB" id="A0A3G2R7W5"/>
<gene>
    <name evidence="9" type="ORF">D2962_13810</name>
</gene>
<keyword evidence="4" id="KW-0808">Transferase</keyword>
<evidence type="ECO:0000259" key="8">
    <source>
        <dbReference type="PROSITE" id="PS51100"/>
    </source>
</evidence>
<evidence type="ECO:0000256" key="3">
    <source>
        <dbReference type="ARBA" id="ARBA00022597"/>
    </source>
</evidence>
<keyword evidence="1" id="KW-0813">Transport</keyword>
<dbReference type="PANTHER" id="PTHR34581:SF2">
    <property type="entry name" value="PTS SYSTEM N,N'-DIACETYLCHITOBIOSE-SPECIFIC EIIB COMPONENT"/>
    <property type="match status" value="1"/>
</dbReference>
<evidence type="ECO:0000256" key="4">
    <source>
        <dbReference type="ARBA" id="ARBA00022679"/>
    </source>
</evidence>
<evidence type="ECO:0000313" key="10">
    <source>
        <dbReference type="Proteomes" id="UP000280960"/>
    </source>
</evidence>
<reference evidence="9 10" key="1">
    <citation type="submission" date="2018-10" db="EMBL/GenBank/DDBJ databases">
        <authorList>
            <person name="Zhang X."/>
        </authorList>
    </citation>
    <scope>NUCLEOTIDE SEQUENCE [LARGE SCALE GENOMIC DNA]</scope>
    <source>
        <strain evidence="9 10">SK-G1</strain>
    </source>
</reference>
<dbReference type="InterPro" id="IPR051819">
    <property type="entry name" value="PTS_sugar-specific_EIIB"/>
</dbReference>
<dbReference type="Proteomes" id="UP000280960">
    <property type="component" value="Chromosome"/>
</dbReference>
<dbReference type="SUPFAM" id="SSF52794">
    <property type="entry name" value="PTS system IIB component-like"/>
    <property type="match status" value="1"/>
</dbReference>
<dbReference type="GO" id="GO:0009401">
    <property type="term" value="P:phosphoenolpyruvate-dependent sugar phosphotransferase system"/>
    <property type="evidence" value="ECO:0007669"/>
    <property type="project" value="UniProtKB-KW"/>
</dbReference>
<organism evidence="9 10">
    <name type="scientific">Biomaibacter acetigenes</name>
    <dbReference type="NCBI Taxonomy" id="2316383"/>
    <lineage>
        <taxon>Bacteria</taxon>
        <taxon>Bacillati</taxon>
        <taxon>Bacillota</taxon>
        <taxon>Clostridia</taxon>
        <taxon>Thermosediminibacterales</taxon>
        <taxon>Tepidanaerobacteraceae</taxon>
        <taxon>Biomaibacter</taxon>
    </lineage>
</organism>
<sequence length="102" mass="11292">MNILLVCAGGMSTSLLVEKMKKEIEKRNLKDINVEANAIEKLESIIGDYDVILVGPQIRYKEPYIKSLCEEKGKPYIVIPPAVYGLVDGAKTLDLAINLKNS</sequence>
<accession>A0A3G2R7W5</accession>
<proteinExistence type="predicted"/>
<dbReference type="InterPro" id="IPR013012">
    <property type="entry name" value="PTS_EIIB_3"/>
</dbReference>
<dbReference type="Gene3D" id="3.40.50.2300">
    <property type="match status" value="1"/>
</dbReference>
<feature type="modified residue" description="Phosphocysteine; by EIIA" evidence="7">
    <location>
        <position position="7"/>
    </location>
</feature>
<dbReference type="GO" id="GO:0016301">
    <property type="term" value="F:kinase activity"/>
    <property type="evidence" value="ECO:0007669"/>
    <property type="project" value="UniProtKB-KW"/>
</dbReference>
<evidence type="ECO:0000256" key="5">
    <source>
        <dbReference type="ARBA" id="ARBA00022683"/>
    </source>
</evidence>
<dbReference type="PROSITE" id="PS51100">
    <property type="entry name" value="PTS_EIIB_TYPE_3"/>
    <property type="match status" value="1"/>
</dbReference>
<dbReference type="CDD" id="cd05564">
    <property type="entry name" value="PTS_IIB_chitobiose_lichenan"/>
    <property type="match status" value="1"/>
</dbReference>
<protein>
    <submittedName>
        <fullName evidence="9">PTS sugar transporter subunit IIB</fullName>
    </submittedName>
</protein>
<name>A0A3G2R7W5_9FIRM</name>
<dbReference type="GO" id="GO:0008982">
    <property type="term" value="F:protein-N(PI)-phosphohistidine-sugar phosphotransferase activity"/>
    <property type="evidence" value="ECO:0007669"/>
    <property type="project" value="InterPro"/>
</dbReference>
<dbReference type="KEGG" id="bacg:D2962_13810"/>
<keyword evidence="10" id="KW-1185">Reference proteome</keyword>
<dbReference type="PANTHER" id="PTHR34581">
    <property type="entry name" value="PTS SYSTEM N,N'-DIACETYLCHITOBIOSE-SPECIFIC EIIB COMPONENT"/>
    <property type="match status" value="1"/>
</dbReference>
<keyword evidence="3 9" id="KW-0762">Sugar transport</keyword>
<evidence type="ECO:0000256" key="7">
    <source>
        <dbReference type="PROSITE-ProRule" id="PRU00423"/>
    </source>
</evidence>
<dbReference type="Pfam" id="PF02302">
    <property type="entry name" value="PTS_IIB"/>
    <property type="match status" value="1"/>
</dbReference>
<evidence type="ECO:0000256" key="6">
    <source>
        <dbReference type="ARBA" id="ARBA00022777"/>
    </source>
</evidence>